<gene>
    <name evidence="1" type="ORF">F383_23906</name>
</gene>
<organism evidence="1 2">
    <name type="scientific">Gossypium arboreum</name>
    <name type="common">Tree cotton</name>
    <name type="synonym">Gossypium nanking</name>
    <dbReference type="NCBI Taxonomy" id="29729"/>
    <lineage>
        <taxon>Eukaryota</taxon>
        <taxon>Viridiplantae</taxon>
        <taxon>Streptophyta</taxon>
        <taxon>Embryophyta</taxon>
        <taxon>Tracheophyta</taxon>
        <taxon>Spermatophyta</taxon>
        <taxon>Magnoliopsida</taxon>
        <taxon>eudicotyledons</taxon>
        <taxon>Gunneridae</taxon>
        <taxon>Pentapetalae</taxon>
        <taxon>rosids</taxon>
        <taxon>malvids</taxon>
        <taxon>Malvales</taxon>
        <taxon>Malvaceae</taxon>
        <taxon>Malvoideae</taxon>
        <taxon>Gossypium</taxon>
    </lineage>
</organism>
<sequence>MYEIREWKMDHSKLLCNHVPKKHTCYSRILKSHPSSDCNFSYSYQGYPMPRLSRLWDIPWRDIPVWGLSVRGLGLGFEA</sequence>
<keyword evidence="2" id="KW-1185">Reference proteome</keyword>
<dbReference type="Proteomes" id="UP000032142">
    <property type="component" value="Unassembled WGS sequence"/>
</dbReference>
<name>A0A0B0NVX5_GOSAR</name>
<proteinExistence type="predicted"/>
<reference evidence="2" key="1">
    <citation type="submission" date="2014-09" db="EMBL/GenBank/DDBJ databases">
        <authorList>
            <person name="Mudge J."/>
            <person name="Ramaraj T."/>
            <person name="Lindquist I.E."/>
            <person name="Bharti A.K."/>
            <person name="Sundararajan A."/>
            <person name="Cameron C.T."/>
            <person name="Woodward J.E."/>
            <person name="May G.D."/>
            <person name="Brubaker C."/>
            <person name="Broadhvest J."/>
            <person name="Wilkins T.A."/>
        </authorList>
    </citation>
    <scope>NUCLEOTIDE SEQUENCE</scope>
    <source>
        <strain evidence="2">cv. AKA8401</strain>
    </source>
</reference>
<evidence type="ECO:0000313" key="1">
    <source>
        <dbReference type="EMBL" id="KHG18663.1"/>
    </source>
</evidence>
<protein>
    <submittedName>
        <fullName evidence="1">Early 35 kDa protein</fullName>
    </submittedName>
</protein>
<dbReference type="AlphaFoldDB" id="A0A0B0NVX5"/>
<accession>A0A0B0NVX5</accession>
<evidence type="ECO:0000313" key="2">
    <source>
        <dbReference type="Proteomes" id="UP000032142"/>
    </source>
</evidence>
<dbReference type="EMBL" id="KN411110">
    <property type="protein sequence ID" value="KHG18663.1"/>
    <property type="molecule type" value="Genomic_DNA"/>
</dbReference>